<reference evidence="2 3" key="1">
    <citation type="submission" date="2014-10" db="EMBL/GenBank/DDBJ databases">
        <title>Complete genome sequence of Parvimonas micra KCOM 1535 (= ChDC B708).</title>
        <authorList>
            <person name="Kook J.-K."/>
            <person name="Park S.-N."/>
            <person name="Lim Y.K."/>
            <person name="Roh H."/>
        </authorList>
    </citation>
    <scope>NUCLEOTIDE SEQUENCE [LARGE SCALE GENOMIC DNA]</scope>
    <source>
        <strain evidence="3">KCOM 1535 / ChDC B708</strain>
    </source>
</reference>
<evidence type="ECO:0000313" key="3">
    <source>
        <dbReference type="Proteomes" id="UP000031386"/>
    </source>
</evidence>
<name>A0A0B4S050_9FIRM</name>
<dbReference type="RefSeq" id="WP_041953523.1">
    <property type="nucleotide sequence ID" value="NZ_CAUTAE010000002.1"/>
</dbReference>
<protein>
    <submittedName>
        <fullName evidence="2">Uncharacterized protein</fullName>
    </submittedName>
</protein>
<dbReference type="AlphaFoldDB" id="A0A0B4S050"/>
<keyword evidence="1" id="KW-1133">Transmembrane helix</keyword>
<sequence length="119" mass="14037">MKLDKSKNNIIKKFLGILLIIVIYIPLYLFLFEYIDCRSLMYFYLVFISVFILKIILYIFKFKNKLIVISFAGDIMLSSKILERALTYENKCIVSFSFFGFLFCAILALYVKYVEDGKS</sequence>
<dbReference type="Proteomes" id="UP000031386">
    <property type="component" value="Chromosome"/>
</dbReference>
<keyword evidence="3" id="KW-1185">Reference proteome</keyword>
<feature type="transmembrane region" description="Helical" evidence="1">
    <location>
        <begin position="14"/>
        <end position="35"/>
    </location>
</feature>
<keyword evidence="1" id="KW-0472">Membrane</keyword>
<proteinExistence type="predicted"/>
<accession>A0A0B4S050</accession>
<evidence type="ECO:0000256" key="1">
    <source>
        <dbReference type="SAM" id="Phobius"/>
    </source>
</evidence>
<organism evidence="2 3">
    <name type="scientific">Parvimonas micra</name>
    <dbReference type="NCBI Taxonomy" id="33033"/>
    <lineage>
        <taxon>Bacteria</taxon>
        <taxon>Bacillati</taxon>
        <taxon>Bacillota</taxon>
        <taxon>Tissierellia</taxon>
        <taxon>Tissierellales</taxon>
        <taxon>Peptoniphilaceae</taxon>
        <taxon>Parvimonas</taxon>
    </lineage>
</organism>
<keyword evidence="1" id="KW-0812">Transmembrane</keyword>
<feature type="transmembrane region" description="Helical" evidence="1">
    <location>
        <begin position="41"/>
        <end position="60"/>
    </location>
</feature>
<feature type="transmembrane region" description="Helical" evidence="1">
    <location>
        <begin position="92"/>
        <end position="111"/>
    </location>
</feature>
<gene>
    <name evidence="2" type="ORF">NW74_01540</name>
</gene>
<dbReference type="KEGG" id="pmic:NW74_01540"/>
<dbReference type="EMBL" id="CP009761">
    <property type="protein sequence ID" value="AIZ36128.1"/>
    <property type="molecule type" value="Genomic_DNA"/>
</dbReference>
<evidence type="ECO:0000313" key="2">
    <source>
        <dbReference type="EMBL" id="AIZ36128.1"/>
    </source>
</evidence>
<dbReference type="STRING" id="33033.NW74_01540"/>